<dbReference type="EMBL" id="UGRU01000001">
    <property type="protein sequence ID" value="SUA45248.1"/>
    <property type="molecule type" value="Genomic_DNA"/>
</dbReference>
<protein>
    <submittedName>
        <fullName evidence="1">Uncharacterized protein</fullName>
    </submittedName>
</protein>
<evidence type="ECO:0000313" key="2">
    <source>
        <dbReference type="Proteomes" id="UP000255082"/>
    </source>
</evidence>
<gene>
    <name evidence="1" type="ORF">NCTC13184_03771</name>
</gene>
<proteinExistence type="predicted"/>
<accession>A0A378WVJ2</accession>
<organism evidence="1 2">
    <name type="scientific">Nocardia africana</name>
    <dbReference type="NCBI Taxonomy" id="134964"/>
    <lineage>
        <taxon>Bacteria</taxon>
        <taxon>Bacillati</taxon>
        <taxon>Actinomycetota</taxon>
        <taxon>Actinomycetes</taxon>
        <taxon>Mycobacteriales</taxon>
        <taxon>Nocardiaceae</taxon>
        <taxon>Nocardia</taxon>
    </lineage>
</organism>
<evidence type="ECO:0000313" key="1">
    <source>
        <dbReference type="EMBL" id="SUA45248.1"/>
    </source>
</evidence>
<sequence>MTFLPTLLTRRRRTVPCRPYGADRYRIDPPGVTE</sequence>
<name>A0A378WVJ2_9NOCA</name>
<dbReference type="Proteomes" id="UP000255082">
    <property type="component" value="Unassembled WGS sequence"/>
</dbReference>
<dbReference type="AlphaFoldDB" id="A0A378WVJ2"/>
<reference evidence="1 2" key="1">
    <citation type="submission" date="2018-06" db="EMBL/GenBank/DDBJ databases">
        <authorList>
            <consortium name="Pathogen Informatics"/>
            <person name="Doyle S."/>
        </authorList>
    </citation>
    <scope>NUCLEOTIDE SEQUENCE [LARGE SCALE GENOMIC DNA]</scope>
    <source>
        <strain evidence="1 2">NCTC13184</strain>
    </source>
</reference>